<evidence type="ECO:0000313" key="4">
    <source>
        <dbReference type="EMBL" id="MXV60911.1"/>
    </source>
</evidence>
<evidence type="ECO:0000256" key="1">
    <source>
        <dbReference type="SAM" id="MobiDB-lite"/>
    </source>
</evidence>
<feature type="transmembrane region" description="Helical" evidence="2">
    <location>
        <begin position="432"/>
        <end position="456"/>
    </location>
</feature>
<feature type="transmembrane region" description="Helical" evidence="2">
    <location>
        <begin position="681"/>
        <end position="701"/>
    </location>
</feature>
<feature type="transmembrane region" description="Helical" evidence="2">
    <location>
        <begin position="503"/>
        <end position="521"/>
    </location>
</feature>
<gene>
    <name evidence="4" type="ORF">GS429_02245</name>
</gene>
<organism evidence="4 5">
    <name type="scientific">Natronorubrum halalkaliphilum</name>
    <dbReference type="NCBI Taxonomy" id="2691917"/>
    <lineage>
        <taxon>Archaea</taxon>
        <taxon>Methanobacteriati</taxon>
        <taxon>Methanobacteriota</taxon>
        <taxon>Stenosarchaea group</taxon>
        <taxon>Halobacteria</taxon>
        <taxon>Halobacteriales</taxon>
        <taxon>Natrialbaceae</taxon>
        <taxon>Natronorubrum</taxon>
    </lineage>
</organism>
<reference evidence="4 5" key="1">
    <citation type="submission" date="2020-01" db="EMBL/GenBank/DDBJ databases">
        <title>Natronorubrum sp. JWXQ-INN 674 isolated from Inner Mongolia Autonomous Region of China.</title>
        <authorList>
            <person name="Xue Q."/>
        </authorList>
    </citation>
    <scope>NUCLEOTIDE SEQUENCE [LARGE SCALE GENOMIC DNA]</scope>
    <source>
        <strain evidence="4 5">JWXQ-INN-674</strain>
    </source>
</reference>
<dbReference type="Pfam" id="PF06808">
    <property type="entry name" value="DctM"/>
    <property type="match status" value="2"/>
</dbReference>
<dbReference type="AlphaFoldDB" id="A0A6B0VGJ6"/>
<feature type="transmembrane region" description="Helical" evidence="2">
    <location>
        <begin position="223"/>
        <end position="248"/>
    </location>
</feature>
<keyword evidence="2" id="KW-0472">Membrane</keyword>
<feature type="transmembrane region" description="Helical" evidence="2">
    <location>
        <begin position="255"/>
        <end position="274"/>
    </location>
</feature>
<dbReference type="PANTHER" id="PTHR43849:SF2">
    <property type="entry name" value="BLL3936 PROTEIN"/>
    <property type="match status" value="1"/>
</dbReference>
<name>A0A6B0VGJ6_9EURY</name>
<feature type="transmembrane region" description="Helical" evidence="2">
    <location>
        <begin position="477"/>
        <end position="497"/>
    </location>
</feature>
<dbReference type="InterPro" id="IPR010656">
    <property type="entry name" value="DctM"/>
</dbReference>
<dbReference type="RefSeq" id="WP_160062329.1">
    <property type="nucleotide sequence ID" value="NZ_WUYX01000010.1"/>
</dbReference>
<feature type="transmembrane region" description="Helical" evidence="2">
    <location>
        <begin position="528"/>
        <end position="551"/>
    </location>
</feature>
<feature type="transmembrane region" description="Helical" evidence="2">
    <location>
        <begin position="813"/>
        <end position="838"/>
    </location>
</feature>
<accession>A0A6B0VGJ6</accession>
<evidence type="ECO:0000256" key="2">
    <source>
        <dbReference type="SAM" id="Phobius"/>
    </source>
</evidence>
<feature type="domain" description="TRAP C4-dicarboxylate transport system permease DctM subunit" evidence="3">
    <location>
        <begin position="242"/>
        <end position="594"/>
    </location>
</feature>
<feature type="transmembrane region" description="Helical" evidence="2">
    <location>
        <begin position="648"/>
        <end position="669"/>
    </location>
</feature>
<feature type="transmembrane region" description="Helical" evidence="2">
    <location>
        <begin position="708"/>
        <end position="730"/>
    </location>
</feature>
<feature type="transmembrane region" description="Helical" evidence="2">
    <location>
        <begin position="170"/>
        <end position="189"/>
    </location>
</feature>
<dbReference type="Proteomes" id="UP000434101">
    <property type="component" value="Unassembled WGS sequence"/>
</dbReference>
<feature type="transmembrane region" description="Helical" evidence="2">
    <location>
        <begin position="571"/>
        <end position="594"/>
    </location>
</feature>
<evidence type="ECO:0000259" key="3">
    <source>
        <dbReference type="Pfam" id="PF06808"/>
    </source>
</evidence>
<feature type="transmembrane region" description="Helical" evidence="2">
    <location>
        <begin position="37"/>
        <end position="58"/>
    </location>
</feature>
<proteinExistence type="predicted"/>
<feature type="transmembrane region" description="Helical" evidence="2">
    <location>
        <begin position="850"/>
        <end position="869"/>
    </location>
</feature>
<sequence length="928" mass="98377">MTNDNRDTDTLSEEELSEEEQEELLQEVERRRTHGGIVLVIVALIGIAFSAFQLWIAARGYQFSGTVPDVSVQFYYGVIPDPTSIQLGLQEVTYGLQQLQINAIHVTFALVLAFLLFPASRGDGFVARQFGKIEPAVRGRLGPEHSVTQLVGRLGDGVRWAAVDRDLRRLTPLDVVFLGLALLPAYYTATNFDEIQRSALHGIHGVRPIHEVYPILEPVVMGIAALGIPIDEVSYAFLMGVLGLLLVLEATRRTLGVVLMSLVGSFIVYARWGYLIPRDSILGTMSIQPETWGNIVYNLWYTTEAGVMSTPVTVSVRFIYIFILFGAFLEMSGAGKWFIDLAYSLTGTKKGGPAKASVVSSGFMGMLSGSSIANTVTTGAFTIPLMKRSGYSPEFSGAVESSASSGGQMLPPVMGAAAFLIVEFTGTPYGDVIMAATLPALAFFFGMWIMVHFEAVRGGIGGLPRNELPNPRESLRAGWFYLIPIVLLLYFLVIARFSINRAGWYTIVSVVALIAVVAAYNERTRVPLVGTITVLGLVQAASYATVGGGLVDAVRSMVGTGATTDPYGVSEAAVAATADLGTIAILVSIAFLLVRPNIDAPLLDFDESVGSAAKRSAAVLNRPQLAASPAYRFGAFILKSMDSGARTATTVVVAVAAAGVVPGVISVSGLGPNLASLIGDISGGSMLILLSLTGIASIIFGMGMPTTAMYIILVAMLETPLLEAGVILLAAHLFVLYFGLMADVTPPVAVAAFAGAGVAKAEELKTATIAFLLSLNKILVPFAFVFSPGILLLRQGEDGWNVIGWADVADLGFFLPDVAVPVLGMFLGVYALGATIIGYQYSSITRTNRAFYSIASILLMVPELPLLVVEGLLGLAGIPSALTIFAITFPLRVIGLGLLLGLSYRNRARAEADEEADPDVSAPAAGDA</sequence>
<dbReference type="OrthoDB" id="371890at2157"/>
<dbReference type="EMBL" id="WUYX01000010">
    <property type="protein sequence ID" value="MXV60911.1"/>
    <property type="molecule type" value="Genomic_DNA"/>
</dbReference>
<feature type="domain" description="TRAP C4-dicarboxylate transport system permease DctM subunit" evidence="3">
    <location>
        <begin position="637"/>
        <end position="793"/>
    </location>
</feature>
<dbReference type="PANTHER" id="PTHR43849">
    <property type="entry name" value="BLL3936 PROTEIN"/>
    <property type="match status" value="1"/>
</dbReference>
<feature type="region of interest" description="Disordered" evidence="1">
    <location>
        <begin position="1"/>
        <end position="21"/>
    </location>
</feature>
<keyword evidence="2" id="KW-1133">Transmembrane helix</keyword>
<feature type="transmembrane region" description="Helical" evidence="2">
    <location>
        <begin position="99"/>
        <end position="119"/>
    </location>
</feature>
<feature type="transmembrane region" description="Helical" evidence="2">
    <location>
        <begin position="881"/>
        <end position="902"/>
    </location>
</feature>
<protein>
    <submittedName>
        <fullName evidence="4">TRAP transporter fused permease subunit</fullName>
    </submittedName>
</protein>
<feature type="transmembrane region" description="Helical" evidence="2">
    <location>
        <begin position="736"/>
        <end position="759"/>
    </location>
</feature>
<comment type="caution">
    <text evidence="4">The sequence shown here is derived from an EMBL/GenBank/DDBJ whole genome shotgun (WGS) entry which is preliminary data.</text>
</comment>
<evidence type="ECO:0000313" key="5">
    <source>
        <dbReference type="Proteomes" id="UP000434101"/>
    </source>
</evidence>
<dbReference type="NCBIfam" id="TIGR02123">
    <property type="entry name" value="TRAP_fused"/>
    <property type="match status" value="1"/>
</dbReference>
<dbReference type="InterPro" id="IPR011853">
    <property type="entry name" value="TRAP_DctM-Dct_fused"/>
</dbReference>
<keyword evidence="5" id="KW-1185">Reference proteome</keyword>
<feature type="transmembrane region" description="Helical" evidence="2">
    <location>
        <begin position="771"/>
        <end position="793"/>
    </location>
</feature>
<feature type="transmembrane region" description="Helical" evidence="2">
    <location>
        <begin position="318"/>
        <end position="339"/>
    </location>
</feature>
<feature type="compositionally biased region" description="Acidic residues" evidence="1">
    <location>
        <begin position="10"/>
        <end position="21"/>
    </location>
</feature>
<keyword evidence="2" id="KW-0812">Transmembrane</keyword>